<reference evidence="2 3" key="1">
    <citation type="submission" date="2024-03" db="EMBL/GenBank/DDBJ databases">
        <title>Aureococcus anophagefferens CCMP1851 and Kratosvirus quantuckense: Draft genome of a second virus-susceptible host strain in the model system.</title>
        <authorList>
            <person name="Chase E."/>
            <person name="Truchon A.R."/>
            <person name="Schepens W."/>
            <person name="Wilhelm S.W."/>
        </authorList>
    </citation>
    <scope>NUCLEOTIDE SEQUENCE [LARGE SCALE GENOMIC DNA]</scope>
    <source>
        <strain evidence="2 3">CCMP1851</strain>
    </source>
</reference>
<dbReference type="EMBL" id="JBBJCI010000177">
    <property type="protein sequence ID" value="KAK7241612.1"/>
    <property type="molecule type" value="Genomic_DNA"/>
</dbReference>
<proteinExistence type="predicted"/>
<sequence>MRAAAVLVLAAAAAGQDSPSCFAKPADACANLLWATQNNKTMSATMCLVPSPPAFLSKAEAARCCGLGLGCPGDFIEWAANGYDPAGSKSKLGDCYCDAGAGDCASGTIAKYYALCGCGDAAAAAS</sequence>
<name>A0ABR1FZH9_AURAN</name>
<evidence type="ECO:0000313" key="3">
    <source>
        <dbReference type="Proteomes" id="UP001363151"/>
    </source>
</evidence>
<feature type="signal peptide" evidence="1">
    <location>
        <begin position="1"/>
        <end position="15"/>
    </location>
</feature>
<organism evidence="2 3">
    <name type="scientific">Aureococcus anophagefferens</name>
    <name type="common">Harmful bloom alga</name>
    <dbReference type="NCBI Taxonomy" id="44056"/>
    <lineage>
        <taxon>Eukaryota</taxon>
        <taxon>Sar</taxon>
        <taxon>Stramenopiles</taxon>
        <taxon>Ochrophyta</taxon>
        <taxon>Pelagophyceae</taxon>
        <taxon>Pelagomonadales</taxon>
        <taxon>Pelagomonadaceae</taxon>
        <taxon>Aureococcus</taxon>
    </lineage>
</organism>
<feature type="chain" id="PRO_5047403406" evidence="1">
    <location>
        <begin position="16"/>
        <end position="126"/>
    </location>
</feature>
<dbReference type="Proteomes" id="UP001363151">
    <property type="component" value="Unassembled WGS sequence"/>
</dbReference>
<evidence type="ECO:0000313" key="2">
    <source>
        <dbReference type="EMBL" id="KAK7241612.1"/>
    </source>
</evidence>
<keyword evidence="1" id="KW-0732">Signal</keyword>
<keyword evidence="3" id="KW-1185">Reference proteome</keyword>
<protein>
    <submittedName>
        <fullName evidence="2">Uncharacterized protein</fullName>
    </submittedName>
</protein>
<gene>
    <name evidence="2" type="ORF">SO694_00171050</name>
</gene>
<comment type="caution">
    <text evidence="2">The sequence shown here is derived from an EMBL/GenBank/DDBJ whole genome shotgun (WGS) entry which is preliminary data.</text>
</comment>
<accession>A0ABR1FZH9</accession>
<evidence type="ECO:0000256" key="1">
    <source>
        <dbReference type="SAM" id="SignalP"/>
    </source>
</evidence>